<dbReference type="InterPro" id="IPR036955">
    <property type="entry name" value="AP2/ERF_dom_sf"/>
</dbReference>
<dbReference type="PROSITE" id="PS51032">
    <property type="entry name" value="AP2_ERF"/>
    <property type="match status" value="1"/>
</dbReference>
<reference evidence="5 6" key="1">
    <citation type="submission" date="2019-07" db="EMBL/GenBank/DDBJ databases">
        <title>Whole genome shotgun sequence of Clostridium butyricum NBRC 3858.</title>
        <authorList>
            <person name="Hosoyama A."/>
            <person name="Uohara A."/>
            <person name="Ohji S."/>
            <person name="Ichikawa N."/>
        </authorList>
    </citation>
    <scope>NUCLEOTIDE SEQUENCE [LARGE SCALE GENOMIC DNA]</scope>
    <source>
        <strain evidence="5 6">NBRC 3858</strain>
    </source>
</reference>
<dbReference type="Gene3D" id="3.30.730.10">
    <property type="entry name" value="AP2/ERF domain"/>
    <property type="match status" value="1"/>
</dbReference>
<dbReference type="SUPFAM" id="SSF54171">
    <property type="entry name" value="DNA-binding domain"/>
    <property type="match status" value="1"/>
</dbReference>
<dbReference type="InterPro" id="IPR016177">
    <property type="entry name" value="DNA-bd_dom_sf"/>
</dbReference>
<keyword evidence="1" id="KW-0805">Transcription regulation</keyword>
<evidence type="ECO:0000256" key="3">
    <source>
        <dbReference type="ARBA" id="ARBA00023163"/>
    </source>
</evidence>
<keyword evidence="2" id="KW-0238">DNA-binding</keyword>
<evidence type="ECO:0000256" key="1">
    <source>
        <dbReference type="ARBA" id="ARBA00023015"/>
    </source>
</evidence>
<dbReference type="GO" id="GO:0003677">
    <property type="term" value="F:DNA binding"/>
    <property type="evidence" value="ECO:0007669"/>
    <property type="project" value="UniProtKB-KW"/>
</dbReference>
<dbReference type="EMBL" id="BKBC01000059">
    <property type="protein sequence ID" value="GEQ22734.1"/>
    <property type="molecule type" value="Genomic_DNA"/>
</dbReference>
<dbReference type="InterPro" id="IPR001471">
    <property type="entry name" value="AP2/ERF_dom"/>
</dbReference>
<dbReference type="AlphaFoldDB" id="A0A512TR32"/>
<sequence>MANYTNIKGKRFGRLIAIERVGEQHRQPTWKCKCDCGNTIIVSIQKLNKGYTKSCGCLRDEYYESRLNENIRKYQIEGTNVAYLKSKKLSKSNKSGVRGVSKKKNGKWLAQIVFQRKAYNLGTYENFEDAVKARKEAEEKLFKPILNKI</sequence>
<evidence type="ECO:0000313" key="5">
    <source>
        <dbReference type="EMBL" id="GEQ22734.1"/>
    </source>
</evidence>
<comment type="caution">
    <text evidence="5">The sequence shown here is derived from an EMBL/GenBank/DDBJ whole genome shotgun (WGS) entry which is preliminary data.</text>
</comment>
<dbReference type="RefSeq" id="WP_146869049.1">
    <property type="nucleotide sequence ID" value="NZ_BKBC01000059.1"/>
</dbReference>
<organism evidence="5 6">
    <name type="scientific">Clostridium butyricum</name>
    <dbReference type="NCBI Taxonomy" id="1492"/>
    <lineage>
        <taxon>Bacteria</taxon>
        <taxon>Bacillati</taxon>
        <taxon>Bacillota</taxon>
        <taxon>Clostridia</taxon>
        <taxon>Eubacteriales</taxon>
        <taxon>Clostridiaceae</taxon>
        <taxon>Clostridium</taxon>
    </lineage>
</organism>
<dbReference type="Proteomes" id="UP000321089">
    <property type="component" value="Unassembled WGS sequence"/>
</dbReference>
<gene>
    <name evidence="5" type="ORF">CBU02nite_32400</name>
</gene>
<name>A0A512TR32_CLOBU</name>
<feature type="domain" description="AP2/ERF" evidence="4">
    <location>
        <begin position="96"/>
        <end position="149"/>
    </location>
</feature>
<proteinExistence type="predicted"/>
<evidence type="ECO:0000313" key="6">
    <source>
        <dbReference type="Proteomes" id="UP000321089"/>
    </source>
</evidence>
<protein>
    <submittedName>
        <fullName evidence="5">AP2 domain-containing protein</fullName>
    </submittedName>
</protein>
<evidence type="ECO:0000256" key="2">
    <source>
        <dbReference type="ARBA" id="ARBA00023125"/>
    </source>
</evidence>
<accession>A0A512TR32</accession>
<dbReference type="GO" id="GO:0003700">
    <property type="term" value="F:DNA-binding transcription factor activity"/>
    <property type="evidence" value="ECO:0007669"/>
    <property type="project" value="InterPro"/>
</dbReference>
<evidence type="ECO:0000259" key="4">
    <source>
        <dbReference type="PROSITE" id="PS51032"/>
    </source>
</evidence>
<keyword evidence="3" id="KW-0804">Transcription</keyword>